<dbReference type="AlphaFoldDB" id="A0A6M8HUL2"/>
<dbReference type="RefSeq" id="WP_171835802.1">
    <property type="nucleotide sequence ID" value="NZ_CP053708.1"/>
</dbReference>
<name>A0A6M8HUL2_9PROT</name>
<keyword evidence="2" id="KW-1185">Reference proteome</keyword>
<dbReference type="SUPFAM" id="SSF56524">
    <property type="entry name" value="Oxidoreductase molybdopterin-binding domain"/>
    <property type="match status" value="1"/>
</dbReference>
<proteinExistence type="predicted"/>
<accession>A0A6M8HUL2</accession>
<evidence type="ECO:0000313" key="2">
    <source>
        <dbReference type="Proteomes" id="UP000500767"/>
    </source>
</evidence>
<dbReference type="InterPro" id="IPR036374">
    <property type="entry name" value="OxRdtase_Mopterin-bd_sf"/>
</dbReference>
<organism evidence="1 2">
    <name type="scientific">Lichenicola cladoniae</name>
    <dbReference type="NCBI Taxonomy" id="1484109"/>
    <lineage>
        <taxon>Bacteria</taxon>
        <taxon>Pseudomonadati</taxon>
        <taxon>Pseudomonadota</taxon>
        <taxon>Alphaproteobacteria</taxon>
        <taxon>Acetobacterales</taxon>
        <taxon>Acetobacteraceae</taxon>
        <taxon>Lichenicola</taxon>
    </lineage>
</organism>
<dbReference type="KEGG" id="lck:HN018_19105"/>
<gene>
    <name evidence="1" type="ORF">HN018_19105</name>
</gene>
<evidence type="ECO:0008006" key="3">
    <source>
        <dbReference type="Google" id="ProtNLM"/>
    </source>
</evidence>
<sequence length="176" mass="18554">MVGDRALDSRQRTGPILASLLLVGGFVAGHGSQARAAEQPVASAGLSIEGRVVHRQVVTLAELQGLPAVTLTIDDPGHASAHKVYTEALLWTLVSKAGPVDAPGQKTRLQHVLLARGRDGYAVALSLAEIDPSFEGKQVIVAYSQDGTATHDLRLVVPNDRKAGRAVKNFAAIEVR</sequence>
<evidence type="ECO:0000313" key="1">
    <source>
        <dbReference type="EMBL" id="QKE91857.1"/>
    </source>
</evidence>
<dbReference type="Proteomes" id="UP000500767">
    <property type="component" value="Chromosome"/>
</dbReference>
<dbReference type="Gene3D" id="3.90.420.10">
    <property type="entry name" value="Oxidoreductase, molybdopterin-binding domain"/>
    <property type="match status" value="1"/>
</dbReference>
<protein>
    <recommendedName>
        <fullName evidence="3">Oxidoreductase molybdopterin-binding domain-containing protein</fullName>
    </recommendedName>
</protein>
<dbReference type="EMBL" id="CP053708">
    <property type="protein sequence ID" value="QKE91857.1"/>
    <property type="molecule type" value="Genomic_DNA"/>
</dbReference>
<reference evidence="1 2" key="1">
    <citation type="journal article" date="2014" name="World J. Microbiol. Biotechnol.">
        <title>Biodiversity and physiological characteristics of Antarctic and Arctic lichens-associated bacteria.</title>
        <authorList>
            <person name="Lee Y.M."/>
            <person name="Kim E.H."/>
            <person name="Lee H.K."/>
            <person name="Hong S.G."/>
        </authorList>
    </citation>
    <scope>NUCLEOTIDE SEQUENCE [LARGE SCALE GENOMIC DNA]</scope>
    <source>
        <strain evidence="1 2">PAMC 26569</strain>
    </source>
</reference>